<dbReference type="AlphaFoldDB" id="A0AAD7XV92"/>
<accession>A0AAD7XV92</accession>
<dbReference type="EMBL" id="JARTCD010000067">
    <property type="protein sequence ID" value="KAJ8654081.1"/>
    <property type="molecule type" value="Genomic_DNA"/>
</dbReference>
<keyword evidence="2" id="KW-1185">Reference proteome</keyword>
<evidence type="ECO:0000313" key="2">
    <source>
        <dbReference type="Proteomes" id="UP001234581"/>
    </source>
</evidence>
<dbReference type="GeneID" id="83217696"/>
<proteinExistence type="predicted"/>
<dbReference type="RefSeq" id="XP_058338995.1">
    <property type="nucleotide sequence ID" value="XM_058490274.1"/>
</dbReference>
<protein>
    <submittedName>
        <fullName evidence="1">Uncharacterized protein</fullName>
    </submittedName>
</protein>
<sequence>MTSCHLSCLHCESFCRSNSEIHVIAVLRIPLKSDTMTTITTHNPTSMHPTTTNSSSCLPCTSLLHQQDTSITHSCRGRGEEENKPWFEESKWYYPLQQQQEPQPWIWLDDQQDDEIQSRGCHGSRSTLKSLIVTANINVHPKSRHGQFDFGEAARRVMCTPNAGGRCLVSEVLSVELMDRLFGVRHLLTEMEIEYATLGPITDYACRISTAAAAGDAHPQKTLGVSVTRAMAYERRFTTQDAWRLVTKKTRGVVYSSASVVGCTFERQILHIWVSSGADAAIVRRVCSKLPSHLKSNTIIFITTINMDASFWR</sequence>
<dbReference type="Proteomes" id="UP001234581">
    <property type="component" value="Unassembled WGS sequence"/>
</dbReference>
<evidence type="ECO:0000313" key="1">
    <source>
        <dbReference type="EMBL" id="KAJ8654081.1"/>
    </source>
</evidence>
<comment type="caution">
    <text evidence="1">The sequence shown here is derived from an EMBL/GenBank/DDBJ whole genome shotgun (WGS) entry which is preliminary data.</text>
</comment>
<gene>
    <name evidence="1" type="ORF">O0I10_010292</name>
</gene>
<name>A0AAD7XV92_9FUNG</name>
<reference evidence="1 2" key="1">
    <citation type="submission" date="2023-03" db="EMBL/GenBank/DDBJ databases">
        <title>Genome sequence of Lichtheimia ornata CBS 291.66.</title>
        <authorList>
            <person name="Mohabir J.T."/>
            <person name="Shea T.P."/>
            <person name="Kurbessoian T."/>
            <person name="Berby B."/>
            <person name="Fontaine J."/>
            <person name="Livny J."/>
            <person name="Gnirke A."/>
            <person name="Stajich J.E."/>
            <person name="Cuomo C.A."/>
        </authorList>
    </citation>
    <scope>NUCLEOTIDE SEQUENCE [LARGE SCALE GENOMIC DNA]</scope>
    <source>
        <strain evidence="1">CBS 291.66</strain>
    </source>
</reference>
<organism evidence="1 2">
    <name type="scientific">Lichtheimia ornata</name>
    <dbReference type="NCBI Taxonomy" id="688661"/>
    <lineage>
        <taxon>Eukaryota</taxon>
        <taxon>Fungi</taxon>
        <taxon>Fungi incertae sedis</taxon>
        <taxon>Mucoromycota</taxon>
        <taxon>Mucoromycotina</taxon>
        <taxon>Mucoromycetes</taxon>
        <taxon>Mucorales</taxon>
        <taxon>Lichtheimiaceae</taxon>
        <taxon>Lichtheimia</taxon>
    </lineage>
</organism>